<dbReference type="Proteomes" id="UP001375240">
    <property type="component" value="Unassembled WGS sequence"/>
</dbReference>
<accession>A0AAV9VEI7</accession>
<dbReference type="EMBL" id="JAVHNQ010000001">
    <property type="protein sequence ID" value="KAK6359478.1"/>
    <property type="molecule type" value="Genomic_DNA"/>
</dbReference>
<keyword evidence="2" id="KW-0812">Transmembrane</keyword>
<protein>
    <submittedName>
        <fullName evidence="3">Uncharacterized protein</fullName>
    </submittedName>
</protein>
<evidence type="ECO:0000256" key="1">
    <source>
        <dbReference type="SAM" id="MobiDB-lite"/>
    </source>
</evidence>
<keyword evidence="2" id="KW-0472">Membrane</keyword>
<organism evidence="3 4">
    <name type="scientific">Orbilia brochopaga</name>
    <dbReference type="NCBI Taxonomy" id="3140254"/>
    <lineage>
        <taxon>Eukaryota</taxon>
        <taxon>Fungi</taxon>
        <taxon>Dikarya</taxon>
        <taxon>Ascomycota</taxon>
        <taxon>Pezizomycotina</taxon>
        <taxon>Orbiliomycetes</taxon>
        <taxon>Orbiliales</taxon>
        <taxon>Orbiliaceae</taxon>
        <taxon>Orbilia</taxon>
    </lineage>
</organism>
<evidence type="ECO:0000313" key="3">
    <source>
        <dbReference type="EMBL" id="KAK6359478.1"/>
    </source>
</evidence>
<dbReference type="Gene3D" id="3.40.50.1110">
    <property type="entry name" value="SGNH hydrolase"/>
    <property type="match status" value="1"/>
</dbReference>
<evidence type="ECO:0000313" key="4">
    <source>
        <dbReference type="Proteomes" id="UP001375240"/>
    </source>
</evidence>
<dbReference type="InterPro" id="IPR036514">
    <property type="entry name" value="SGNH_hydro_sf"/>
</dbReference>
<comment type="caution">
    <text evidence="3">The sequence shown here is derived from an EMBL/GenBank/DDBJ whole genome shotgun (WGS) entry which is preliminary data.</text>
</comment>
<sequence length="505" mass="56620">MRYRIRWVLLAGVLSIYGILWKFAPLEFDERDAPFFPPYPGSEDYVSVPRMVVSFGDAWSAVPASKSDCRRDSRAPSLLHQLSRAGVSWFHHEVAVPQPDNTPQPPAADSKASSVPLNKLSPALTAQLWTEFEKTIVQKPDAYGSPRYEDDDDSNEYVESDTECLYPPQTWNERLCYDYVSCINLKSFAPAGRLVGVDHSDPAYTSIQSLGSAKDTGTANDLVAQVEEWLQFAENDRRAAAETARANNETDSGWEYDYSTLFTVWLGMGEVLKYSLLPHDDAVEAVDRSLDILFMLLYHLATSVSSPAILLPHVVDVTTLPAFHEQILRTSSPAGISPYLSTQILKNANFLRRYWNQGLEMRAQRFNAGQIITWDVDDWFAAEIRQAGAWKDDSGMRKGEGVGGLGRKTLQKGTNDIDVGGFAEVEKPCVTDAVDGMKMCQDQDKHLMWDNIHLGAKAHERLARAAADLVIELWLTEDSYLHPPTRTDRWTLFKGMGLSERQKST</sequence>
<evidence type="ECO:0000256" key="2">
    <source>
        <dbReference type="SAM" id="Phobius"/>
    </source>
</evidence>
<keyword evidence="2" id="KW-1133">Transmembrane helix</keyword>
<gene>
    <name evidence="3" type="ORF">TWF696_000634</name>
</gene>
<keyword evidence="4" id="KW-1185">Reference proteome</keyword>
<reference evidence="3 4" key="1">
    <citation type="submission" date="2019-10" db="EMBL/GenBank/DDBJ databases">
        <authorList>
            <person name="Palmer J.M."/>
        </authorList>
    </citation>
    <scope>NUCLEOTIDE SEQUENCE [LARGE SCALE GENOMIC DNA]</scope>
    <source>
        <strain evidence="3 4">TWF696</strain>
    </source>
</reference>
<proteinExistence type="predicted"/>
<name>A0AAV9VEI7_9PEZI</name>
<feature type="transmembrane region" description="Helical" evidence="2">
    <location>
        <begin position="7"/>
        <end position="24"/>
    </location>
</feature>
<dbReference type="AlphaFoldDB" id="A0AAV9VEI7"/>
<feature type="region of interest" description="Disordered" evidence="1">
    <location>
        <begin position="95"/>
        <end position="114"/>
    </location>
</feature>